<dbReference type="GO" id="GO:0070403">
    <property type="term" value="F:NAD+ binding"/>
    <property type="evidence" value="ECO:0007669"/>
    <property type="project" value="InterPro"/>
</dbReference>
<dbReference type="Gene3D" id="2.20.28.200">
    <property type="match status" value="1"/>
</dbReference>
<dbReference type="Proteomes" id="UP000762676">
    <property type="component" value="Unassembled WGS sequence"/>
</dbReference>
<keyword evidence="3" id="KW-0597">Phosphoprotein</keyword>
<proteinExistence type="inferred from homology"/>
<keyword evidence="5 15" id="KW-0479">Metal-binding</keyword>
<feature type="compositionally biased region" description="Polar residues" evidence="17">
    <location>
        <begin position="779"/>
        <end position="808"/>
    </location>
</feature>
<feature type="active site" description="Proton acceptor" evidence="15">
    <location>
        <position position="194"/>
    </location>
</feature>
<evidence type="ECO:0000259" key="18">
    <source>
        <dbReference type="PROSITE" id="PS50305"/>
    </source>
</evidence>
<evidence type="ECO:0000256" key="15">
    <source>
        <dbReference type="PROSITE-ProRule" id="PRU00236"/>
    </source>
</evidence>
<dbReference type="GO" id="GO:0097372">
    <property type="term" value="F:histone H3K18 deacetylase activity, NAD-dependent"/>
    <property type="evidence" value="ECO:0007669"/>
    <property type="project" value="TreeGrafter"/>
</dbReference>
<dbReference type="SUPFAM" id="SSF52467">
    <property type="entry name" value="DHS-like NAD/FAD-binding domain"/>
    <property type="match status" value="1"/>
</dbReference>
<evidence type="ECO:0000256" key="8">
    <source>
        <dbReference type="ARBA" id="ARBA00038170"/>
    </source>
</evidence>
<comment type="similarity">
    <text evidence="8">Belongs to the sirtuin family. Class IV subfamily.</text>
</comment>
<comment type="catalytic activity">
    <reaction evidence="11">
        <text>N(6)-decanoyl-L-lysyl-[protein] + NAD(+) + H2O = 2''-O-decanoyl-ADP-D-ribose + nicotinamide + L-lysyl-[protein]</text>
        <dbReference type="Rhea" id="RHEA:70631"/>
        <dbReference type="Rhea" id="RHEA-COMP:9752"/>
        <dbReference type="Rhea" id="RHEA-COMP:17932"/>
        <dbReference type="ChEBI" id="CHEBI:15377"/>
        <dbReference type="ChEBI" id="CHEBI:17154"/>
        <dbReference type="ChEBI" id="CHEBI:29969"/>
        <dbReference type="ChEBI" id="CHEBI:57540"/>
        <dbReference type="ChEBI" id="CHEBI:143222"/>
        <dbReference type="ChEBI" id="CHEBI:189688"/>
    </reaction>
    <physiologicalReaction direction="left-to-right" evidence="11">
        <dbReference type="Rhea" id="RHEA:70632"/>
    </physiologicalReaction>
</comment>
<organism evidence="19 20">
    <name type="scientific">Elysia marginata</name>
    <dbReference type="NCBI Taxonomy" id="1093978"/>
    <lineage>
        <taxon>Eukaryota</taxon>
        <taxon>Metazoa</taxon>
        <taxon>Spiralia</taxon>
        <taxon>Lophotrochozoa</taxon>
        <taxon>Mollusca</taxon>
        <taxon>Gastropoda</taxon>
        <taxon>Heterobranchia</taxon>
        <taxon>Euthyneura</taxon>
        <taxon>Panpulmonata</taxon>
        <taxon>Sacoglossa</taxon>
        <taxon>Placobranchoidea</taxon>
        <taxon>Plakobranchidae</taxon>
        <taxon>Elysia</taxon>
    </lineage>
</organism>
<evidence type="ECO:0000256" key="11">
    <source>
        <dbReference type="ARBA" id="ARBA00050237"/>
    </source>
</evidence>
<evidence type="ECO:0000256" key="17">
    <source>
        <dbReference type="SAM" id="MobiDB-lite"/>
    </source>
</evidence>
<evidence type="ECO:0000256" key="3">
    <source>
        <dbReference type="ARBA" id="ARBA00022553"/>
    </source>
</evidence>
<keyword evidence="7" id="KW-0520">NAD</keyword>
<dbReference type="InterPro" id="IPR050134">
    <property type="entry name" value="NAD-dep_sirtuin_deacylases"/>
</dbReference>
<evidence type="ECO:0000256" key="10">
    <source>
        <dbReference type="ARBA" id="ARBA00043038"/>
    </source>
</evidence>
<keyword evidence="6 15" id="KW-0862">Zinc</keyword>
<comment type="cofactor">
    <cofactor evidence="1">
        <name>Zn(2+)</name>
        <dbReference type="ChEBI" id="CHEBI:29105"/>
    </cofactor>
</comment>
<dbReference type="PROSITE" id="PS50305">
    <property type="entry name" value="SIRTUIN"/>
    <property type="match status" value="1"/>
</dbReference>
<feature type="compositionally biased region" description="Polar residues" evidence="17">
    <location>
        <begin position="757"/>
        <end position="771"/>
    </location>
</feature>
<sequence>MADDNRLDLPRRSVRKVSQNSYIKLRNAKTELREKVRKVSEVLRKPEHERSCADKALVTKHPEIVKTSQRNAKRLKENKDRQLEIEDEPAVLSDKCERLADLIKSSEHVIVYTGAGISTAASIPDYRGPNGVWTLLKKGQGLSPQDLSDAEPTYTHMCLTKLFRVKKVKHVVSQNCDGLHIRSGFPRYSLSELHGNMYIEMCYNCAPHREYVRLFDVTERTSVRRHTTSRRCRACGVNLTDTIVHFGEKGKIKSPYRWKEAVRAARKADLILCLGTSLKVLKKYQCLWCMDKKPHLRPKLAIVNLQWTPKDDVATLKINGRCDSVMRMVMKLLDEEVPEYQRELDPIFRICTPLRAIEMKTTSKKILIPPAQLARPPKQTKNSKNKEKPAMQMDCEQSCCLTKSDCGSETTEITEKVEFTAGSDVSITESLPTCNTLSTGTGSLPQCLSDADITSQHVQQTISSEPPDVSASMVSVTVENKCSASIVDSTPSMCQIKPELPAQFLSSTASHLLKSQSLTSSQAQTPVVNTSAAQETFVMSASGTNHLINLPSEPVILNSSWPSDIMDTAGFEQAGSNIASGTMESSSHEERVPTIVVVNLDTPADTPPLFHPPKQNIIIETANSFTHFSSKQEVECSTLVLGSSTSHSHDVADASQDISPFPVLLTYLNDAGHPLSIPLNSSIPHRVEDTLKATPSSVPVIKNAQFGNNISLDHSYFHDTGNNRKATDASAFAQNSRVKASKDSSVREHRASAGVPSKTSCDTSDSNSPSDRSFVARKSQPNTMAPQLSSSKLTSQFIKPESCPSSAESSNLSTFSSVSSGVVTAPMCVLNMDEMETIYTLPEEPSHLLAPVVTTSRTTAEVEDITLEFQLPFGCEILTMDMLSATPPVTLDYLPNNPDAQVLTQKGTGGWQTLNLGNVMQTMNTDEPLVNSILSSALEPVVCNLAVDSTQTVTKGVGVSSTKPTGPTQVLTVCLDDGTGSGLTQTDQRQPAQDFTELTRLLRGTYPGPPAAVHKNNMVHTHHAHCTKKSAPSVAEERKPLSPRSSELSFSSQATTPTALSLPSSNVNSYCNAVVVGKPMLSPGKDQGIKIKKEEKGNKEPKVPKQSCQSKNLAKGILNHVKVEGKPVGLENICRKVSNPKCSPAAVPGWFGKGLGLKKKRK</sequence>
<dbReference type="InterPro" id="IPR003000">
    <property type="entry name" value="Sirtuin"/>
</dbReference>
<feature type="domain" description="Deacetylase sirtuin-type" evidence="18">
    <location>
        <begin position="89"/>
        <end position="336"/>
    </location>
</feature>
<dbReference type="GO" id="GO:0005634">
    <property type="term" value="C:nucleus"/>
    <property type="evidence" value="ECO:0007669"/>
    <property type="project" value="TreeGrafter"/>
</dbReference>
<evidence type="ECO:0000256" key="12">
    <source>
        <dbReference type="ARBA" id="ARBA00051105"/>
    </source>
</evidence>
<feature type="region of interest" description="Disordered" evidence="17">
    <location>
        <begin position="1022"/>
        <end position="1052"/>
    </location>
</feature>
<evidence type="ECO:0000256" key="4">
    <source>
        <dbReference type="ARBA" id="ARBA00022679"/>
    </source>
</evidence>
<feature type="compositionally biased region" description="Basic and acidic residues" evidence="17">
    <location>
        <begin position="1087"/>
        <end position="1103"/>
    </location>
</feature>
<evidence type="ECO:0000256" key="6">
    <source>
        <dbReference type="ARBA" id="ARBA00022833"/>
    </source>
</evidence>
<feature type="binding site" evidence="15">
    <location>
        <position position="235"/>
    </location>
    <ligand>
        <name>Zn(2+)</name>
        <dbReference type="ChEBI" id="CHEBI:29105"/>
    </ligand>
</feature>
<dbReference type="PANTHER" id="PTHR11085:SF1">
    <property type="entry name" value="NAD-DEPENDENT PROTEIN DEACETYLASE SIRTUIN-7"/>
    <property type="match status" value="1"/>
</dbReference>
<dbReference type="Gene3D" id="3.40.50.1220">
    <property type="entry name" value="TPP-binding domain"/>
    <property type="match status" value="1"/>
</dbReference>
<dbReference type="FunFam" id="2.20.28.200:FF:000002">
    <property type="entry name" value="NAD-dependent deacetylase sirtuin-7"/>
    <property type="match status" value="1"/>
</dbReference>
<evidence type="ECO:0000256" key="9">
    <source>
        <dbReference type="ARBA" id="ARBA00041832"/>
    </source>
</evidence>
<evidence type="ECO:0000313" key="20">
    <source>
        <dbReference type="Proteomes" id="UP000762676"/>
    </source>
</evidence>
<dbReference type="GO" id="GO:0140861">
    <property type="term" value="P:DNA repair-dependent chromatin remodeling"/>
    <property type="evidence" value="ECO:0007669"/>
    <property type="project" value="UniProtKB-ARBA"/>
</dbReference>
<dbReference type="GO" id="GO:0010468">
    <property type="term" value="P:regulation of gene expression"/>
    <property type="evidence" value="ECO:0007669"/>
    <property type="project" value="UniProtKB-ARBA"/>
</dbReference>
<feature type="coiled-coil region" evidence="16">
    <location>
        <begin position="25"/>
        <end position="85"/>
    </location>
</feature>
<dbReference type="GO" id="GO:0046872">
    <property type="term" value="F:metal ion binding"/>
    <property type="evidence" value="ECO:0007669"/>
    <property type="project" value="UniProtKB-KW"/>
</dbReference>
<keyword evidence="4" id="KW-0808">Transferase</keyword>
<dbReference type="EMBL" id="BMAT01000842">
    <property type="protein sequence ID" value="GFR74331.1"/>
    <property type="molecule type" value="Genomic_DNA"/>
</dbReference>
<keyword evidence="16" id="KW-0175">Coiled coil</keyword>
<dbReference type="InterPro" id="IPR029035">
    <property type="entry name" value="DHS-like_NAD/FAD-binding_dom"/>
</dbReference>
<feature type="compositionally biased region" description="Basic and acidic residues" evidence="17">
    <location>
        <begin position="740"/>
        <end position="751"/>
    </location>
</feature>
<gene>
    <name evidence="19" type="ORF">ElyMa_000427400</name>
</gene>
<evidence type="ECO:0000256" key="14">
    <source>
        <dbReference type="ARBA" id="ARBA00052763"/>
    </source>
</evidence>
<protein>
    <recommendedName>
        <fullName evidence="2">protein acetyllysine N-acetyltransferase</fullName>
        <ecNumber evidence="2">2.3.1.286</ecNumber>
    </recommendedName>
    <alternativeName>
        <fullName evidence="10">Regulatory protein SIR2 homolog 7</fullName>
    </alternativeName>
    <alternativeName>
        <fullName evidence="9">SIR2-like protein 7</fullName>
    </alternativeName>
</protein>
<dbReference type="EC" id="2.3.1.286" evidence="2"/>
<evidence type="ECO:0000256" key="5">
    <source>
        <dbReference type="ARBA" id="ARBA00022723"/>
    </source>
</evidence>
<comment type="catalytic activity">
    <reaction evidence="13">
        <text>N(6)-propanoyl-L-lysyl-[protein] + NAD(+) + H2O = 3''-O-propanoyl-ADP-D-ribose + nicotinamide + L-lysyl-[protein]</text>
        <dbReference type="Rhea" id="RHEA:23500"/>
        <dbReference type="Rhea" id="RHEA-COMP:9752"/>
        <dbReference type="Rhea" id="RHEA-COMP:13758"/>
        <dbReference type="ChEBI" id="CHEBI:15377"/>
        <dbReference type="ChEBI" id="CHEBI:17154"/>
        <dbReference type="ChEBI" id="CHEBI:29969"/>
        <dbReference type="ChEBI" id="CHEBI:57540"/>
        <dbReference type="ChEBI" id="CHEBI:138019"/>
        <dbReference type="ChEBI" id="CHEBI:145015"/>
    </reaction>
    <physiologicalReaction direction="left-to-right" evidence="13">
        <dbReference type="Rhea" id="RHEA:23501"/>
    </physiologicalReaction>
</comment>
<comment type="caution">
    <text evidence="19">The sequence shown here is derived from an EMBL/GenBank/DDBJ whole genome shotgun (WGS) entry which is preliminary data.</text>
</comment>
<accession>A0AAV4FPP4</accession>
<evidence type="ECO:0000256" key="2">
    <source>
        <dbReference type="ARBA" id="ARBA00012928"/>
    </source>
</evidence>
<evidence type="ECO:0000256" key="13">
    <source>
        <dbReference type="ARBA" id="ARBA00051399"/>
    </source>
</evidence>
<dbReference type="FunFam" id="3.40.50.1220:FF:000038">
    <property type="entry name" value="NAD-dependent protein deacetylase sirtuin-6 isoform X2"/>
    <property type="match status" value="1"/>
</dbReference>
<feature type="binding site" evidence="15">
    <location>
        <position position="202"/>
    </location>
    <ligand>
        <name>Zn(2+)</name>
        <dbReference type="ChEBI" id="CHEBI:29105"/>
    </ligand>
</feature>
<evidence type="ECO:0000313" key="19">
    <source>
        <dbReference type="EMBL" id="GFR74331.1"/>
    </source>
</evidence>
<comment type="catalytic activity">
    <reaction evidence="12">
        <text>N(6)-succinyl-L-lysyl-[protein] + NAD(+) + H2O = 2''-O-succinyl-ADP-D-ribose + nicotinamide + L-lysyl-[protein]</text>
        <dbReference type="Rhea" id="RHEA:47668"/>
        <dbReference type="Rhea" id="RHEA-COMP:9752"/>
        <dbReference type="Rhea" id="RHEA-COMP:11877"/>
        <dbReference type="ChEBI" id="CHEBI:15377"/>
        <dbReference type="ChEBI" id="CHEBI:17154"/>
        <dbReference type="ChEBI" id="CHEBI:29969"/>
        <dbReference type="ChEBI" id="CHEBI:57540"/>
        <dbReference type="ChEBI" id="CHEBI:87830"/>
        <dbReference type="ChEBI" id="CHEBI:87832"/>
    </reaction>
    <physiologicalReaction direction="left-to-right" evidence="12">
        <dbReference type="Rhea" id="RHEA:47669"/>
    </physiologicalReaction>
</comment>
<evidence type="ECO:0000256" key="1">
    <source>
        <dbReference type="ARBA" id="ARBA00001947"/>
    </source>
</evidence>
<reference evidence="19 20" key="1">
    <citation type="journal article" date="2021" name="Elife">
        <title>Chloroplast acquisition without the gene transfer in kleptoplastic sea slugs, Plakobranchus ocellatus.</title>
        <authorList>
            <person name="Maeda T."/>
            <person name="Takahashi S."/>
            <person name="Yoshida T."/>
            <person name="Shimamura S."/>
            <person name="Takaki Y."/>
            <person name="Nagai Y."/>
            <person name="Toyoda A."/>
            <person name="Suzuki Y."/>
            <person name="Arimoto A."/>
            <person name="Ishii H."/>
            <person name="Satoh N."/>
            <person name="Nishiyama T."/>
            <person name="Hasebe M."/>
            <person name="Maruyama T."/>
            <person name="Minagawa J."/>
            <person name="Obokata J."/>
            <person name="Shigenobu S."/>
        </authorList>
    </citation>
    <scope>NUCLEOTIDE SEQUENCE [LARGE SCALE GENOMIC DNA]</scope>
</reference>
<feature type="region of interest" description="Disordered" evidence="17">
    <location>
        <begin position="727"/>
        <end position="813"/>
    </location>
</feature>
<evidence type="ECO:0000256" key="7">
    <source>
        <dbReference type="ARBA" id="ARBA00023027"/>
    </source>
</evidence>
<evidence type="ECO:0000256" key="16">
    <source>
        <dbReference type="SAM" id="Coils"/>
    </source>
</evidence>
<comment type="catalytic activity">
    <reaction evidence="14">
        <text>N(6)-glutaryl-L-lysyl-[protein] + NAD(+) + H2O = 2''-O-glutaryl-ADP-D-ribose + nicotinamide + L-lysyl-[protein]</text>
        <dbReference type="Rhea" id="RHEA:47664"/>
        <dbReference type="Rhea" id="RHEA-COMP:9752"/>
        <dbReference type="Rhea" id="RHEA-COMP:11875"/>
        <dbReference type="ChEBI" id="CHEBI:15377"/>
        <dbReference type="ChEBI" id="CHEBI:17154"/>
        <dbReference type="ChEBI" id="CHEBI:29969"/>
        <dbReference type="ChEBI" id="CHEBI:57540"/>
        <dbReference type="ChEBI" id="CHEBI:87828"/>
        <dbReference type="ChEBI" id="CHEBI:87829"/>
    </reaction>
    <physiologicalReaction direction="left-to-right" evidence="14">
        <dbReference type="Rhea" id="RHEA:47665"/>
    </physiologicalReaction>
</comment>
<dbReference type="GO" id="GO:0000785">
    <property type="term" value="C:chromatin"/>
    <property type="evidence" value="ECO:0007669"/>
    <property type="project" value="TreeGrafter"/>
</dbReference>
<dbReference type="Pfam" id="PF02146">
    <property type="entry name" value="SIR2"/>
    <property type="match status" value="1"/>
</dbReference>
<dbReference type="InterPro" id="IPR026590">
    <property type="entry name" value="Ssirtuin_cat_dom"/>
</dbReference>
<dbReference type="PANTHER" id="PTHR11085">
    <property type="entry name" value="NAD-DEPENDENT PROTEIN DEACYLASE SIRTUIN-5, MITOCHONDRIAL-RELATED"/>
    <property type="match status" value="1"/>
</dbReference>
<feature type="binding site" evidence="15">
    <location>
        <position position="205"/>
    </location>
    <ligand>
        <name>Zn(2+)</name>
        <dbReference type="ChEBI" id="CHEBI:29105"/>
    </ligand>
</feature>
<dbReference type="AlphaFoldDB" id="A0AAV4FPP4"/>
<keyword evidence="20" id="KW-1185">Reference proteome</keyword>
<name>A0AAV4FPP4_9GAST</name>
<feature type="binding site" evidence="15">
    <location>
        <position position="232"/>
    </location>
    <ligand>
        <name>Zn(2+)</name>
        <dbReference type="ChEBI" id="CHEBI:29105"/>
    </ligand>
</feature>
<feature type="region of interest" description="Disordered" evidence="17">
    <location>
        <begin position="1085"/>
        <end position="1107"/>
    </location>
</feature>
<dbReference type="GO" id="GO:0035861">
    <property type="term" value="C:site of double-strand break"/>
    <property type="evidence" value="ECO:0007669"/>
    <property type="project" value="UniProtKB-ARBA"/>
</dbReference>
<feature type="compositionally biased region" description="Low complexity" evidence="17">
    <location>
        <begin position="1042"/>
        <end position="1052"/>
    </location>
</feature>